<evidence type="ECO:0000313" key="2">
    <source>
        <dbReference type="EMBL" id="GIL92197.1"/>
    </source>
</evidence>
<keyword evidence="3" id="KW-1185">Reference proteome</keyword>
<reference evidence="2" key="1">
    <citation type="journal article" date="2021" name="Proc. Natl. Acad. Sci. U.S.A.">
        <title>Three genomes in the algal genus Volvox reveal the fate of a haploid sex-determining region after a transition to homothallism.</title>
        <authorList>
            <person name="Yamamoto K."/>
            <person name="Hamaji T."/>
            <person name="Kawai-Toyooka H."/>
            <person name="Matsuzaki R."/>
            <person name="Takahashi F."/>
            <person name="Nishimura Y."/>
            <person name="Kawachi M."/>
            <person name="Noguchi H."/>
            <person name="Minakuchi Y."/>
            <person name="Umen J.G."/>
            <person name="Toyoda A."/>
            <person name="Nozaki H."/>
        </authorList>
    </citation>
    <scope>NUCLEOTIDE SEQUENCE</scope>
    <source>
        <strain evidence="2">NIES-3786</strain>
    </source>
</reference>
<evidence type="ECO:0000313" key="3">
    <source>
        <dbReference type="Proteomes" id="UP000747110"/>
    </source>
</evidence>
<gene>
    <name evidence="2" type="ORF">Vretifemale_19763</name>
</gene>
<dbReference type="Proteomes" id="UP000747110">
    <property type="component" value="Unassembled WGS sequence"/>
</dbReference>
<dbReference type="AlphaFoldDB" id="A0A8J4LZE8"/>
<comment type="caution">
    <text evidence="2">The sequence shown here is derived from an EMBL/GenBank/DDBJ whole genome shotgun (WGS) entry which is preliminary data.</text>
</comment>
<name>A0A8J4LZE8_9CHLO</name>
<evidence type="ECO:0000256" key="1">
    <source>
        <dbReference type="SAM" id="MobiDB-lite"/>
    </source>
</evidence>
<feature type="compositionally biased region" description="Low complexity" evidence="1">
    <location>
        <begin position="90"/>
        <end position="103"/>
    </location>
</feature>
<protein>
    <submittedName>
        <fullName evidence="2">Uncharacterized protein</fullName>
    </submittedName>
</protein>
<sequence>MCPASSLYISSWTTFVIAREATGCKAGVCRVVQGPCGVPVLSDVSCLSGAAIRTARAMLIVTTAAAWWRVVSSPYVWRPSFDPPFPPVTSPAAAAAAATSQSPSQPPTGPQD</sequence>
<feature type="region of interest" description="Disordered" evidence="1">
    <location>
        <begin position="89"/>
        <end position="112"/>
    </location>
</feature>
<dbReference type="EMBL" id="BNCP01000074">
    <property type="protein sequence ID" value="GIL92197.1"/>
    <property type="molecule type" value="Genomic_DNA"/>
</dbReference>
<proteinExistence type="predicted"/>
<organism evidence="2 3">
    <name type="scientific">Volvox reticuliferus</name>
    <dbReference type="NCBI Taxonomy" id="1737510"/>
    <lineage>
        <taxon>Eukaryota</taxon>
        <taxon>Viridiplantae</taxon>
        <taxon>Chlorophyta</taxon>
        <taxon>core chlorophytes</taxon>
        <taxon>Chlorophyceae</taxon>
        <taxon>CS clade</taxon>
        <taxon>Chlamydomonadales</taxon>
        <taxon>Volvocaceae</taxon>
        <taxon>Volvox</taxon>
    </lineage>
</organism>
<accession>A0A8J4LZE8</accession>